<dbReference type="Proteomes" id="UP001595803">
    <property type="component" value="Unassembled WGS sequence"/>
</dbReference>
<dbReference type="InterPro" id="IPR024705">
    <property type="entry name" value="Ssp411"/>
</dbReference>
<accession>A0ABV7ZEA5</accession>
<dbReference type="Gene3D" id="3.40.30.10">
    <property type="entry name" value="Glutaredoxin"/>
    <property type="match status" value="1"/>
</dbReference>
<protein>
    <submittedName>
        <fullName evidence="2">Thioredoxin domain-containing protein</fullName>
    </submittedName>
</protein>
<dbReference type="EMBL" id="JBHRZG010000024">
    <property type="protein sequence ID" value="MFC3834967.1"/>
    <property type="molecule type" value="Genomic_DNA"/>
</dbReference>
<dbReference type="InterPro" id="IPR008928">
    <property type="entry name" value="6-hairpin_glycosidase_sf"/>
</dbReference>
<dbReference type="Pfam" id="PF03190">
    <property type="entry name" value="Thioredox_DsbH"/>
    <property type="match status" value="1"/>
</dbReference>
<dbReference type="PANTHER" id="PTHR42899:SF1">
    <property type="entry name" value="SPERMATOGENESIS-ASSOCIATED PROTEIN 20"/>
    <property type="match status" value="1"/>
</dbReference>
<dbReference type="Gene3D" id="1.50.10.10">
    <property type="match status" value="2"/>
</dbReference>
<feature type="domain" description="Spermatogenesis-associated protein 20-like TRX" evidence="1">
    <location>
        <begin position="1"/>
        <end position="162"/>
    </location>
</feature>
<keyword evidence="3" id="KW-1185">Reference proteome</keyword>
<sequence>MNRLAQESSPYLLQHADNPVDWHPWGEAAFALARERDVPVLLSVGYSTCHWCHVMAHESFEDDATAAQMNEHFVNVKVDREERPDVDAVYMAATQAMTGQGGWPMTVFLTADAQPFYAGTYFPPRDGHGLPSFRRVLDSVTRAWTTERSQLLGSAQALSDHIREASQPTGGADALPADASARAVDNLRRAFDAQHGGFGRAPKFPAPTTLDFLLTRPDGRNMALGTLRAMLAGGIHDQLGGGFHRYSVDERWRVPHFEKMLYDNAQLTRTLLRAWQSTGDDTFADAARSTLAYLTREMRDATGGFYSAQDADTQGVEGLTFTWTPQEVRDVLPPDDADLVLAHLGIRDEGDFLDPHRPEYGRRSVPHVAVSAEHLAVQHGTTVPEMMARLADLRSRLLVTRQTRPQPGTDTKVLASWNGLALAAFADAARLLRDDTYLETARGIAALIDAQFRLPDGTLRHTWAQGVARVEGLLEDHALVALGLVALLQAGGDRTHLHRARELWHVVVRDFWNDDAGVFMASGGRAEALLTRQAPGFDSAVISDNAAAALLALWMDRYFDEPGAAERAQRTVNAFAPDMLAATGGFGGLWQAAAFLAAPHAEVAILGTPAERAPLEAIAATVPLPFVALSYTTPGDDLPVLEQRPGGGLAYVCVGRTCDLPTRDPDVFRKQLEGLQARLDRVEQTQE</sequence>
<gene>
    <name evidence="2" type="ORF">ACFOSB_19075</name>
</gene>
<evidence type="ECO:0000259" key="1">
    <source>
        <dbReference type="Pfam" id="PF03190"/>
    </source>
</evidence>
<organism evidence="2 3">
    <name type="scientific">Deinococcus rufus</name>
    <dbReference type="NCBI Taxonomy" id="2136097"/>
    <lineage>
        <taxon>Bacteria</taxon>
        <taxon>Thermotogati</taxon>
        <taxon>Deinococcota</taxon>
        <taxon>Deinococci</taxon>
        <taxon>Deinococcales</taxon>
        <taxon>Deinococcaceae</taxon>
        <taxon>Deinococcus</taxon>
    </lineage>
</organism>
<evidence type="ECO:0000313" key="3">
    <source>
        <dbReference type="Proteomes" id="UP001595803"/>
    </source>
</evidence>
<dbReference type="InterPro" id="IPR036249">
    <property type="entry name" value="Thioredoxin-like_sf"/>
</dbReference>
<dbReference type="SUPFAM" id="SSF48208">
    <property type="entry name" value="Six-hairpin glycosidases"/>
    <property type="match status" value="1"/>
</dbReference>
<comment type="caution">
    <text evidence="2">The sequence shown here is derived from an EMBL/GenBank/DDBJ whole genome shotgun (WGS) entry which is preliminary data.</text>
</comment>
<dbReference type="RefSeq" id="WP_322472106.1">
    <property type="nucleotide sequence ID" value="NZ_JBHRZG010000024.1"/>
</dbReference>
<dbReference type="PANTHER" id="PTHR42899">
    <property type="entry name" value="SPERMATOGENESIS-ASSOCIATED PROTEIN 20"/>
    <property type="match status" value="1"/>
</dbReference>
<proteinExistence type="predicted"/>
<evidence type="ECO:0000313" key="2">
    <source>
        <dbReference type="EMBL" id="MFC3834967.1"/>
    </source>
</evidence>
<reference evidence="3" key="1">
    <citation type="journal article" date="2019" name="Int. J. Syst. Evol. Microbiol.">
        <title>The Global Catalogue of Microorganisms (GCM) 10K type strain sequencing project: providing services to taxonomists for standard genome sequencing and annotation.</title>
        <authorList>
            <consortium name="The Broad Institute Genomics Platform"/>
            <consortium name="The Broad Institute Genome Sequencing Center for Infectious Disease"/>
            <person name="Wu L."/>
            <person name="Ma J."/>
        </authorList>
    </citation>
    <scope>NUCLEOTIDE SEQUENCE [LARGE SCALE GENOMIC DNA]</scope>
    <source>
        <strain evidence="3">CCTCC AB 2017081</strain>
    </source>
</reference>
<dbReference type="CDD" id="cd02955">
    <property type="entry name" value="SSP411"/>
    <property type="match status" value="1"/>
</dbReference>
<dbReference type="SUPFAM" id="SSF52833">
    <property type="entry name" value="Thioredoxin-like"/>
    <property type="match status" value="1"/>
</dbReference>
<name>A0ABV7ZEA5_9DEIO</name>
<dbReference type="InterPro" id="IPR004879">
    <property type="entry name" value="Ssp411-like_TRX"/>
</dbReference>
<dbReference type="PIRSF" id="PIRSF006402">
    <property type="entry name" value="UCP006402_thioredoxin"/>
    <property type="match status" value="1"/>
</dbReference>
<dbReference type="InterPro" id="IPR012341">
    <property type="entry name" value="6hp_glycosidase-like_sf"/>
</dbReference>